<name>A0ABV3EQ15_9ACTN</name>
<keyword evidence="1" id="KW-0812">Transmembrane</keyword>
<evidence type="ECO:0000313" key="3">
    <source>
        <dbReference type="Proteomes" id="UP001551584"/>
    </source>
</evidence>
<protein>
    <submittedName>
        <fullName evidence="2">Uncharacterized protein</fullName>
    </submittedName>
</protein>
<evidence type="ECO:0000313" key="2">
    <source>
        <dbReference type="EMBL" id="MEU9578302.1"/>
    </source>
</evidence>
<gene>
    <name evidence="2" type="ORF">AB0D95_13720</name>
</gene>
<feature type="transmembrane region" description="Helical" evidence="1">
    <location>
        <begin position="23"/>
        <end position="41"/>
    </location>
</feature>
<keyword evidence="1" id="KW-1133">Transmembrane helix</keyword>
<comment type="caution">
    <text evidence="2">The sequence shown here is derived from an EMBL/GenBank/DDBJ whole genome shotgun (WGS) entry which is preliminary data.</text>
</comment>
<proteinExistence type="predicted"/>
<organism evidence="2 3">
    <name type="scientific">Streptomyces chilikensis</name>
    <dbReference type="NCBI Taxonomy" id="1194079"/>
    <lineage>
        <taxon>Bacteria</taxon>
        <taxon>Bacillati</taxon>
        <taxon>Actinomycetota</taxon>
        <taxon>Actinomycetes</taxon>
        <taxon>Kitasatosporales</taxon>
        <taxon>Streptomycetaceae</taxon>
        <taxon>Streptomyces</taxon>
    </lineage>
</organism>
<dbReference type="RefSeq" id="WP_359272209.1">
    <property type="nucleotide sequence ID" value="NZ_JBEZNA010000026.1"/>
</dbReference>
<accession>A0ABV3EQ15</accession>
<reference evidence="2 3" key="1">
    <citation type="submission" date="2024-06" db="EMBL/GenBank/DDBJ databases">
        <title>The Natural Products Discovery Center: Release of the First 8490 Sequenced Strains for Exploring Actinobacteria Biosynthetic Diversity.</title>
        <authorList>
            <person name="Kalkreuter E."/>
            <person name="Kautsar S.A."/>
            <person name="Yang D."/>
            <person name="Bader C.D."/>
            <person name="Teijaro C.N."/>
            <person name="Fluegel L."/>
            <person name="Davis C.M."/>
            <person name="Simpson J.R."/>
            <person name="Lauterbach L."/>
            <person name="Steele A.D."/>
            <person name="Gui C."/>
            <person name="Meng S."/>
            <person name="Li G."/>
            <person name="Viehrig K."/>
            <person name="Ye F."/>
            <person name="Su P."/>
            <person name="Kiefer A.F."/>
            <person name="Nichols A."/>
            <person name="Cepeda A.J."/>
            <person name="Yan W."/>
            <person name="Fan B."/>
            <person name="Jiang Y."/>
            <person name="Adhikari A."/>
            <person name="Zheng C.-J."/>
            <person name="Schuster L."/>
            <person name="Cowan T.M."/>
            <person name="Smanski M.J."/>
            <person name="Chevrette M.G."/>
            <person name="De Carvalho L.P.S."/>
            <person name="Shen B."/>
        </authorList>
    </citation>
    <scope>NUCLEOTIDE SEQUENCE [LARGE SCALE GENOMIC DNA]</scope>
    <source>
        <strain evidence="2 3">NPDC048117</strain>
    </source>
</reference>
<dbReference type="EMBL" id="JBEZNA010000026">
    <property type="protein sequence ID" value="MEU9578302.1"/>
    <property type="molecule type" value="Genomic_DNA"/>
</dbReference>
<evidence type="ECO:0000256" key="1">
    <source>
        <dbReference type="SAM" id="Phobius"/>
    </source>
</evidence>
<keyword evidence="1" id="KW-0472">Membrane</keyword>
<sequence>MLLIGFVVAAVQAEKTAAAAVAGALGAVAAALAAFVSRTFVKSQESAAEHLKACFDQPLEFSRHLAAERLLHSADLRSAAP</sequence>
<keyword evidence="3" id="KW-1185">Reference proteome</keyword>
<dbReference type="Proteomes" id="UP001551584">
    <property type="component" value="Unassembled WGS sequence"/>
</dbReference>